<evidence type="ECO:0000313" key="1">
    <source>
        <dbReference type="EMBL" id="KAK3091258.1"/>
    </source>
</evidence>
<gene>
    <name evidence="1" type="ORF">FSP39_018368</name>
</gene>
<reference evidence="1" key="1">
    <citation type="submission" date="2019-08" db="EMBL/GenBank/DDBJ databases">
        <title>The improved chromosome-level genome for the pearl oyster Pinctada fucata martensii using PacBio sequencing and Hi-C.</title>
        <authorList>
            <person name="Zheng Z."/>
        </authorList>
    </citation>
    <scope>NUCLEOTIDE SEQUENCE</scope>
    <source>
        <strain evidence="1">ZZ-2019</strain>
        <tissue evidence="1">Adductor muscle</tissue>
    </source>
</reference>
<evidence type="ECO:0000313" key="2">
    <source>
        <dbReference type="Proteomes" id="UP001186944"/>
    </source>
</evidence>
<dbReference type="EMBL" id="VSWD01000010">
    <property type="protein sequence ID" value="KAK3091258.1"/>
    <property type="molecule type" value="Genomic_DNA"/>
</dbReference>
<proteinExistence type="predicted"/>
<accession>A0AA89BXJ7</accession>
<organism evidence="1 2">
    <name type="scientific">Pinctada imbricata</name>
    <name type="common">Atlantic pearl-oyster</name>
    <name type="synonym">Pinctada martensii</name>
    <dbReference type="NCBI Taxonomy" id="66713"/>
    <lineage>
        <taxon>Eukaryota</taxon>
        <taxon>Metazoa</taxon>
        <taxon>Spiralia</taxon>
        <taxon>Lophotrochozoa</taxon>
        <taxon>Mollusca</taxon>
        <taxon>Bivalvia</taxon>
        <taxon>Autobranchia</taxon>
        <taxon>Pteriomorphia</taxon>
        <taxon>Pterioida</taxon>
        <taxon>Pterioidea</taxon>
        <taxon>Pteriidae</taxon>
        <taxon>Pinctada</taxon>
    </lineage>
</organism>
<sequence>GAGGGGGGGFGAGGGGGLGAGGGGFGAGGFGGAGFGGGGFGGGAAGGFFGFPGFYDFEVFSGPFGKGRFAGGKGGFGPDGTLLALQKAGPEGALRFNSMIKGFPAITLRELGKDFRFAALKAMLDKSLPGPPPLKRAVAVAPNLPIPSFVGQLPRAVKPLYAGADGGGPVYVPYYLPTFPEFPLYVPFSRGYPRLAYPEFPVYIPWTPLQLRGPGYRRYVIYLPFQPGKHKAGNLPPLYVPEITSGKRFPSYVPYVPINEPQRGGGAPTVVVQQQAPIVLNNIVREVISKAPEPIVVPQLFDFKPSLPLHPPIEPLKSAAPVPILPIPENIHPFPVKGGPVINPVSSKHPPDHGY</sequence>
<dbReference type="Proteomes" id="UP001186944">
    <property type="component" value="Unassembled WGS sequence"/>
</dbReference>
<name>A0AA89BXJ7_PINIB</name>
<comment type="caution">
    <text evidence="1">The sequence shown here is derived from an EMBL/GenBank/DDBJ whole genome shotgun (WGS) entry which is preliminary data.</text>
</comment>
<keyword evidence="2" id="KW-1185">Reference proteome</keyword>
<feature type="non-terminal residue" evidence="1">
    <location>
        <position position="1"/>
    </location>
</feature>
<dbReference type="AlphaFoldDB" id="A0AA89BXJ7"/>
<protein>
    <submittedName>
        <fullName evidence="1">Uncharacterized protein</fullName>
    </submittedName>
</protein>